<accession>A0A1R3W5V1</accession>
<keyword evidence="5 6" id="KW-0472">Membrane</keyword>
<evidence type="ECO:0000256" key="1">
    <source>
        <dbReference type="ARBA" id="ARBA00004651"/>
    </source>
</evidence>
<evidence type="ECO:0000256" key="5">
    <source>
        <dbReference type="ARBA" id="ARBA00023136"/>
    </source>
</evidence>
<keyword evidence="4 6" id="KW-1133">Transmembrane helix</keyword>
<dbReference type="GO" id="GO:0015171">
    <property type="term" value="F:amino acid transmembrane transporter activity"/>
    <property type="evidence" value="ECO:0007669"/>
    <property type="project" value="TreeGrafter"/>
</dbReference>
<keyword evidence="2" id="KW-1003">Cell membrane</keyword>
<dbReference type="InterPro" id="IPR001123">
    <property type="entry name" value="LeuE-type"/>
</dbReference>
<evidence type="ECO:0000256" key="2">
    <source>
        <dbReference type="ARBA" id="ARBA00022475"/>
    </source>
</evidence>
<organism evidence="7 8">
    <name type="scientific">Ectothiorhodosinus mongolicus</name>
    <dbReference type="NCBI Taxonomy" id="233100"/>
    <lineage>
        <taxon>Bacteria</taxon>
        <taxon>Pseudomonadati</taxon>
        <taxon>Pseudomonadota</taxon>
        <taxon>Gammaproteobacteria</taxon>
        <taxon>Chromatiales</taxon>
        <taxon>Ectothiorhodospiraceae</taxon>
        <taxon>Ectothiorhodosinus</taxon>
    </lineage>
</organism>
<dbReference type="STRING" id="233100.SAMN05216526_1788"/>
<dbReference type="AlphaFoldDB" id="A0A1R3W5V1"/>
<dbReference type="Pfam" id="PF01810">
    <property type="entry name" value="LysE"/>
    <property type="match status" value="1"/>
</dbReference>
<proteinExistence type="predicted"/>
<evidence type="ECO:0000256" key="6">
    <source>
        <dbReference type="SAM" id="Phobius"/>
    </source>
</evidence>
<evidence type="ECO:0000256" key="4">
    <source>
        <dbReference type="ARBA" id="ARBA00022989"/>
    </source>
</evidence>
<dbReference type="Proteomes" id="UP000223759">
    <property type="component" value="Unassembled WGS sequence"/>
</dbReference>
<gene>
    <name evidence="7" type="ORF">SAMN05216526_1788</name>
</gene>
<feature type="transmembrane region" description="Helical" evidence="6">
    <location>
        <begin position="6"/>
        <end position="28"/>
    </location>
</feature>
<evidence type="ECO:0000256" key="3">
    <source>
        <dbReference type="ARBA" id="ARBA00022692"/>
    </source>
</evidence>
<feature type="transmembrane region" description="Helical" evidence="6">
    <location>
        <begin position="163"/>
        <end position="184"/>
    </location>
</feature>
<dbReference type="EMBL" id="FTPK01000003">
    <property type="protein sequence ID" value="SIT73026.1"/>
    <property type="molecule type" value="Genomic_DNA"/>
</dbReference>
<feature type="transmembrane region" description="Helical" evidence="6">
    <location>
        <begin position="49"/>
        <end position="74"/>
    </location>
</feature>
<dbReference type="PIRSF" id="PIRSF006324">
    <property type="entry name" value="LeuE"/>
    <property type="match status" value="1"/>
</dbReference>
<evidence type="ECO:0000313" key="8">
    <source>
        <dbReference type="Proteomes" id="UP000223759"/>
    </source>
</evidence>
<dbReference type="RefSeq" id="WP_200799839.1">
    <property type="nucleotide sequence ID" value="NZ_CP023018.1"/>
</dbReference>
<keyword evidence="8" id="KW-1185">Reference proteome</keyword>
<comment type="subcellular location">
    <subcellularLocation>
        <location evidence="1">Cell membrane</location>
        <topology evidence="1">Multi-pass membrane protein</topology>
    </subcellularLocation>
</comment>
<dbReference type="GO" id="GO:0005886">
    <property type="term" value="C:plasma membrane"/>
    <property type="evidence" value="ECO:0007669"/>
    <property type="project" value="UniProtKB-SubCell"/>
</dbReference>
<feature type="transmembrane region" description="Helical" evidence="6">
    <location>
        <begin position="118"/>
        <end position="143"/>
    </location>
</feature>
<protein>
    <submittedName>
        <fullName evidence="7">Threonine/homoserine/homoserine lactone efflux protein</fullName>
    </submittedName>
</protein>
<keyword evidence="3 6" id="KW-0812">Transmembrane</keyword>
<reference evidence="7 8" key="1">
    <citation type="submission" date="2017-01" db="EMBL/GenBank/DDBJ databases">
        <authorList>
            <person name="Mah S.A."/>
            <person name="Swanson W.J."/>
            <person name="Moy G.W."/>
            <person name="Vacquier V.D."/>
        </authorList>
    </citation>
    <scope>NUCLEOTIDE SEQUENCE [LARGE SCALE GENOMIC DNA]</scope>
    <source>
        <strain evidence="7 8">M9</strain>
    </source>
</reference>
<feature type="transmembrane region" description="Helical" evidence="6">
    <location>
        <begin position="196"/>
        <end position="217"/>
    </location>
</feature>
<evidence type="ECO:0000313" key="7">
    <source>
        <dbReference type="EMBL" id="SIT73026.1"/>
    </source>
</evidence>
<dbReference type="PANTHER" id="PTHR30086">
    <property type="entry name" value="ARGININE EXPORTER PROTEIN ARGO"/>
    <property type="match status" value="1"/>
</dbReference>
<sequence>MKTGYALAMLGVDQLLPFLIAAIVLTLAPGPDNLMVLSLGMSQGRRAGVAFGLGCVSGCLIHTLLATLGVSALVAASPKSFALLTLIGAAYLIWLGMQSLRHARDHAEGFLSVMPDSALALFVKGVVANAINPKVMIFFLAFLPQFVVAEQGHIPWQMALLGLAFMLQGAMIFGALGYFSGYLGQLLAQNSGLKSFLHYLAAAVFLGLGLRLFLNIIG</sequence>
<feature type="transmembrane region" description="Helical" evidence="6">
    <location>
        <begin position="80"/>
        <end position="97"/>
    </location>
</feature>
<dbReference type="PANTHER" id="PTHR30086:SF20">
    <property type="entry name" value="ARGININE EXPORTER PROTEIN ARGO-RELATED"/>
    <property type="match status" value="1"/>
</dbReference>
<name>A0A1R3W5V1_9GAMM</name>